<evidence type="ECO:0000313" key="3">
    <source>
        <dbReference type="Proteomes" id="UP000030403"/>
    </source>
</evidence>
<keyword evidence="3" id="KW-1185">Reference proteome</keyword>
<comment type="caution">
    <text evidence="2">The sequence shown here is derived from an EMBL/GenBank/DDBJ whole genome shotgun (WGS) entry which is preliminary data.</text>
</comment>
<dbReference type="AlphaFoldDB" id="A0A0A5GHU0"/>
<dbReference type="InterPro" id="IPR040915">
    <property type="entry name" value="GK1464-like_dom"/>
</dbReference>
<name>A0A0A5GHU0_9BACI</name>
<dbReference type="Pfam" id="PF18681">
    <property type="entry name" value="DUF5634"/>
    <property type="match status" value="1"/>
</dbReference>
<dbReference type="EMBL" id="AVPF01000005">
    <property type="protein sequence ID" value="KGX90793.1"/>
    <property type="molecule type" value="Genomic_DNA"/>
</dbReference>
<gene>
    <name evidence="2" type="ORF">N783_18455</name>
</gene>
<dbReference type="Proteomes" id="UP000030403">
    <property type="component" value="Unassembled WGS sequence"/>
</dbReference>
<dbReference type="Gene3D" id="3.30.70.1480">
    <property type="entry name" value="GK1464-like"/>
    <property type="match status" value="1"/>
</dbReference>
<evidence type="ECO:0000259" key="1">
    <source>
        <dbReference type="Pfam" id="PF18681"/>
    </source>
</evidence>
<dbReference type="STRING" id="1385511.GCA_000425225_01137"/>
<organism evidence="2 3">
    <name type="scientific">Pontibacillus marinus BH030004 = DSM 16465</name>
    <dbReference type="NCBI Taxonomy" id="1385511"/>
    <lineage>
        <taxon>Bacteria</taxon>
        <taxon>Bacillati</taxon>
        <taxon>Bacillota</taxon>
        <taxon>Bacilli</taxon>
        <taxon>Bacillales</taxon>
        <taxon>Bacillaceae</taxon>
        <taxon>Pontibacillus</taxon>
    </lineage>
</organism>
<protein>
    <recommendedName>
        <fullName evidence="1">GK1464-like domain-containing protein</fullName>
    </recommendedName>
</protein>
<dbReference type="eggNOG" id="ENOG50335H3">
    <property type="taxonomic scope" value="Bacteria"/>
</dbReference>
<sequence length="102" mass="11882">MEYISVETILNDFKESLSVLIKQYNLAEASIYEEEGEGDTYYIGYTVLKGGKTYHIHMPFEKNDEDHLALGKPEWTIQAEEGEYKGYESLDQVFEKINEMNE</sequence>
<dbReference type="InterPro" id="IPR028990">
    <property type="entry name" value="GK1464-like"/>
</dbReference>
<dbReference type="SUPFAM" id="SSF143579">
    <property type="entry name" value="GK1464-like"/>
    <property type="match status" value="1"/>
</dbReference>
<dbReference type="OrthoDB" id="2968163at2"/>
<proteinExistence type="predicted"/>
<feature type="domain" description="GK1464-like" evidence="1">
    <location>
        <begin position="3"/>
        <end position="97"/>
    </location>
</feature>
<accession>A0A0A5GHU0</accession>
<reference evidence="2 3" key="1">
    <citation type="submission" date="2013-08" db="EMBL/GenBank/DDBJ databases">
        <authorList>
            <person name="Huang J."/>
            <person name="Wang G."/>
        </authorList>
    </citation>
    <scope>NUCLEOTIDE SEQUENCE [LARGE SCALE GENOMIC DNA]</scope>
    <source>
        <strain evidence="2 3">BH030004</strain>
    </source>
</reference>
<dbReference type="RefSeq" id="WP_027445500.1">
    <property type="nucleotide sequence ID" value="NZ_AULJ01000012.1"/>
</dbReference>
<evidence type="ECO:0000313" key="2">
    <source>
        <dbReference type="EMBL" id="KGX90793.1"/>
    </source>
</evidence>